<dbReference type="InterPro" id="IPR005123">
    <property type="entry name" value="Oxoglu/Fe-dep_dioxygenase_dom"/>
</dbReference>
<feature type="domain" description="Fe2OG dioxygenase" evidence="11">
    <location>
        <begin position="435"/>
        <end position="546"/>
    </location>
</feature>
<evidence type="ECO:0000256" key="9">
    <source>
        <dbReference type="ARBA" id="ARBA00023002"/>
    </source>
</evidence>
<keyword evidence="7" id="KW-0847">Vitamin C</keyword>
<evidence type="ECO:0000256" key="1">
    <source>
        <dbReference type="ARBA" id="ARBA00001961"/>
    </source>
</evidence>
<evidence type="ECO:0000256" key="2">
    <source>
        <dbReference type="ARBA" id="ARBA00002035"/>
    </source>
</evidence>
<dbReference type="SMART" id="SM00702">
    <property type="entry name" value="P4Hc"/>
    <property type="match status" value="1"/>
</dbReference>
<dbReference type="GO" id="GO:0031418">
    <property type="term" value="F:L-ascorbic acid binding"/>
    <property type="evidence" value="ECO:0007669"/>
    <property type="project" value="UniProtKB-KW"/>
</dbReference>
<evidence type="ECO:0000256" key="10">
    <source>
        <dbReference type="ARBA" id="ARBA00023004"/>
    </source>
</evidence>
<comment type="caution">
    <text evidence="12">The sequence shown here is derived from an EMBL/GenBank/DDBJ whole genome shotgun (WGS) entry which is preliminary data.</text>
</comment>
<keyword evidence="10" id="KW-0408">Iron</keyword>
<evidence type="ECO:0000256" key="3">
    <source>
        <dbReference type="ARBA" id="ARBA00004319"/>
    </source>
</evidence>
<dbReference type="AlphaFoldDB" id="A0A8J2KKV3"/>
<keyword evidence="13" id="KW-1185">Reference proteome</keyword>
<dbReference type="GO" id="GO:0005788">
    <property type="term" value="C:endoplasmic reticulum lumen"/>
    <property type="evidence" value="ECO:0007669"/>
    <property type="project" value="UniProtKB-SubCell"/>
</dbReference>
<organism evidence="12 13">
    <name type="scientific">Allacma fusca</name>
    <dbReference type="NCBI Taxonomy" id="39272"/>
    <lineage>
        <taxon>Eukaryota</taxon>
        <taxon>Metazoa</taxon>
        <taxon>Ecdysozoa</taxon>
        <taxon>Arthropoda</taxon>
        <taxon>Hexapoda</taxon>
        <taxon>Collembola</taxon>
        <taxon>Symphypleona</taxon>
        <taxon>Sminthuridae</taxon>
        <taxon>Allacma</taxon>
    </lineage>
</organism>
<accession>A0A8J2KKV3</accession>
<reference evidence="12" key="1">
    <citation type="submission" date="2021-06" db="EMBL/GenBank/DDBJ databases">
        <authorList>
            <person name="Hodson N. C."/>
            <person name="Mongue J. A."/>
            <person name="Jaron S. K."/>
        </authorList>
    </citation>
    <scope>NUCLEOTIDE SEQUENCE</scope>
</reference>
<dbReference type="GO" id="GO:0004656">
    <property type="term" value="F:procollagen-proline 4-dioxygenase activity"/>
    <property type="evidence" value="ECO:0007669"/>
    <property type="project" value="UniProtKB-EC"/>
</dbReference>
<dbReference type="Pfam" id="PF08336">
    <property type="entry name" value="P4Ha_N"/>
    <property type="match status" value="1"/>
</dbReference>
<evidence type="ECO:0000256" key="4">
    <source>
        <dbReference type="ARBA" id="ARBA00006511"/>
    </source>
</evidence>
<keyword evidence="9" id="KW-0560">Oxidoreductase</keyword>
<comment type="cofactor">
    <cofactor evidence="1">
        <name>L-ascorbate</name>
        <dbReference type="ChEBI" id="CHEBI:38290"/>
    </cofactor>
</comment>
<dbReference type="EMBL" id="CAJVCH010330309">
    <property type="protein sequence ID" value="CAG7786992.1"/>
    <property type="molecule type" value="Genomic_DNA"/>
</dbReference>
<evidence type="ECO:0000313" key="13">
    <source>
        <dbReference type="Proteomes" id="UP000708208"/>
    </source>
</evidence>
<dbReference type="PANTHER" id="PTHR10869:SF244">
    <property type="entry name" value="PROLYL 4-HYDROXYLASE SUBUNIT ALPHA-2"/>
    <property type="match status" value="1"/>
</dbReference>
<comment type="similarity">
    <text evidence="4">Belongs to the P4HA family.</text>
</comment>
<dbReference type="Proteomes" id="UP000708208">
    <property type="component" value="Unassembled WGS sequence"/>
</dbReference>
<dbReference type="EC" id="1.14.11.2" evidence="5"/>
<evidence type="ECO:0000256" key="8">
    <source>
        <dbReference type="ARBA" id="ARBA00022964"/>
    </source>
</evidence>
<evidence type="ECO:0000313" key="12">
    <source>
        <dbReference type="EMBL" id="CAG7786992.1"/>
    </source>
</evidence>
<keyword evidence="8" id="KW-0223">Dioxygenase</keyword>
<dbReference type="Pfam" id="PF13640">
    <property type="entry name" value="2OG-FeII_Oxy_3"/>
    <property type="match status" value="1"/>
</dbReference>
<protein>
    <recommendedName>
        <fullName evidence="5">procollagen-proline 4-dioxygenase</fullName>
        <ecNumber evidence="5">1.14.11.2</ecNumber>
    </recommendedName>
</protein>
<name>A0A8J2KKV3_9HEXA</name>
<dbReference type="InterPro" id="IPR045054">
    <property type="entry name" value="P4HA-like"/>
</dbReference>
<evidence type="ECO:0000256" key="7">
    <source>
        <dbReference type="ARBA" id="ARBA00022896"/>
    </source>
</evidence>
<dbReference type="InterPro" id="IPR006620">
    <property type="entry name" value="Pro_4_hyd_alph"/>
</dbReference>
<evidence type="ECO:0000256" key="6">
    <source>
        <dbReference type="ARBA" id="ARBA00022723"/>
    </source>
</evidence>
<evidence type="ECO:0000256" key="5">
    <source>
        <dbReference type="ARBA" id="ARBA00012269"/>
    </source>
</evidence>
<dbReference type="PROSITE" id="PS51471">
    <property type="entry name" value="FE2OG_OXY"/>
    <property type="match status" value="1"/>
</dbReference>
<comment type="function">
    <text evidence="2">Catalyzes the post-translational formation of 4-hydroxyproline in -Xaa-Pro-Gly- sequences in collagens and other proteins.</text>
</comment>
<dbReference type="PANTHER" id="PTHR10869">
    <property type="entry name" value="PROLYL 4-HYDROXYLASE ALPHA SUBUNIT"/>
    <property type="match status" value="1"/>
</dbReference>
<dbReference type="InterPro" id="IPR013547">
    <property type="entry name" value="P4H_N"/>
</dbReference>
<sequence>MSVHYGRKCQVWEVQRTTFLVLVYLLPLLTSATDDYYTSLVGLQKLARVEQQIVSAISEYVTNLERRLQLAKRYLNDYEKSVLPAMSAEEGPSETEQPVTKLTVYNNEKDLNKLAEKVSSHPLMTYRLIRRYAKELLDFEKDLRKDHDKQFSRVMEKIRKGLVLPKVNDVNGAIEGLLRIQDAYDVDIAHFSKGSFNGLRTNSGLLAIDCYHVGLYSLKSHVYTRAIEWLEQAYLMTTEDNDTSIDSQTVHEALQEAVRQHNAAIHQTVRNPYVYRAAVNRNLTDRGSRVRVLATKQYKLYMKDSSMMDFTNFAALCNGTHLRVPSATKDLKCWYETKSPHFLLDPLKVEMHHRNPPVLQIYEVLPDWMISRILAKASPSMVRSKVQGTLENKEIASAVRTSTTTWLPESEDKILKRIPQRVELLTGLKVTEPGSAEDLQISSYGIGGHYNPHFDTLFDTATMSSVSKEEVLMGDRIATFMFYLSDVERGGGTAFPRLGVVTSPIKGSAIFWYNMMSDGKPDLLSLHGGCPVLYGNKWVANKWIRSNAQMFTRPCSLDRD</sequence>
<gene>
    <name evidence="12" type="ORF">AFUS01_LOCUS25530</name>
</gene>
<keyword evidence="6" id="KW-0479">Metal-binding</keyword>
<dbReference type="InterPro" id="IPR044862">
    <property type="entry name" value="Pro_4_hyd_alph_FE2OG_OXY"/>
</dbReference>
<comment type="subcellular location">
    <subcellularLocation>
        <location evidence="3">Endoplasmic reticulum lumen</location>
    </subcellularLocation>
</comment>
<evidence type="ECO:0000259" key="11">
    <source>
        <dbReference type="PROSITE" id="PS51471"/>
    </source>
</evidence>
<dbReference type="GO" id="GO:0005506">
    <property type="term" value="F:iron ion binding"/>
    <property type="evidence" value="ECO:0007669"/>
    <property type="project" value="InterPro"/>
</dbReference>
<proteinExistence type="inferred from homology"/>
<dbReference type="OrthoDB" id="420380at2759"/>